<sequence>MPLKNMTVKQQLSILLGSILLCILVLASHSYQSLITVMINGHLYKQITETNNLTADILPPPQYIIESFLIINQLNSSPDQAQAPLLKRLQETKQAFYQGQESWKTKTLPTLLLQGLTQTVFKTAHAFYQETDKNFLPALQAGNQDEIAKAKKKLDELYQAHRLAIDELVPLVSAQQKQLESEASAIVDQALAWLIGVTITLLCTMTPLVIWIIRSIYRNLGGEPAYAAEIVQNIANGNMLVSIQLSPNDQSSVLFHVQQMNNNLSQVLSQVSSVASTLASTSVELSASAHSMSRNAIEQASSVEETSASVEEITAIVAQSADNSRICDGIASKSSIDTIEGAKAVKLTATAMCQIAKKISIIDDIAYQTNLLALNAAIEAARAGEYGKGFAVVASEVRKLAERSQVAAQEISEIADNSVLLSERAGCLLDQMLPAIAHTANLVQEISVATYEQTMGLDQINQAISQLAKSTQLNAEASEELSFASEEMSMKANQLEEMISFFQLDHKKTSTTLKRIFVNKDTHSNFLDPASLALNSYERAVK</sequence>
<evidence type="ECO:0000256" key="4">
    <source>
        <dbReference type="SAM" id="Coils"/>
    </source>
</evidence>
<dbReference type="PROSITE" id="PS50111">
    <property type="entry name" value="CHEMOTAXIS_TRANSDUC_2"/>
    <property type="match status" value="1"/>
</dbReference>
<accession>A0ABW2QUL8</accession>
<dbReference type="SUPFAM" id="SSF58104">
    <property type="entry name" value="Methyl-accepting chemotaxis protein (MCP) signaling domain"/>
    <property type="match status" value="1"/>
</dbReference>
<reference evidence="8" key="1">
    <citation type="journal article" date="2019" name="Int. J. Syst. Evol. Microbiol.">
        <title>The Global Catalogue of Microorganisms (GCM) 10K type strain sequencing project: providing services to taxonomists for standard genome sequencing and annotation.</title>
        <authorList>
            <consortium name="The Broad Institute Genomics Platform"/>
            <consortium name="The Broad Institute Genome Sequencing Center for Infectious Disease"/>
            <person name="Wu L."/>
            <person name="Ma J."/>
        </authorList>
    </citation>
    <scope>NUCLEOTIDE SEQUENCE [LARGE SCALE GENOMIC DNA]</scope>
    <source>
        <strain evidence="8">CCUG 62945</strain>
    </source>
</reference>
<gene>
    <name evidence="7" type="ORF">ACFQNF_01945</name>
</gene>
<dbReference type="RefSeq" id="WP_380185725.1">
    <property type="nucleotide sequence ID" value="NZ_JBHTBQ010000004.1"/>
</dbReference>
<organism evidence="7 8">
    <name type="scientific">Iodobacter arcticus</name>
    <dbReference type="NCBI Taxonomy" id="590593"/>
    <lineage>
        <taxon>Bacteria</taxon>
        <taxon>Pseudomonadati</taxon>
        <taxon>Pseudomonadota</taxon>
        <taxon>Betaproteobacteria</taxon>
        <taxon>Neisseriales</taxon>
        <taxon>Chitinibacteraceae</taxon>
        <taxon>Iodobacter</taxon>
    </lineage>
</organism>
<evidence type="ECO:0000256" key="3">
    <source>
        <dbReference type="PROSITE-ProRule" id="PRU00284"/>
    </source>
</evidence>
<keyword evidence="3" id="KW-0807">Transducer</keyword>
<protein>
    <submittedName>
        <fullName evidence="7">Methyl-accepting chemotaxis protein</fullName>
    </submittedName>
</protein>
<evidence type="ECO:0000256" key="1">
    <source>
        <dbReference type="ARBA" id="ARBA00022500"/>
    </source>
</evidence>
<evidence type="ECO:0000256" key="5">
    <source>
        <dbReference type="SAM" id="Phobius"/>
    </source>
</evidence>
<evidence type="ECO:0000313" key="8">
    <source>
        <dbReference type="Proteomes" id="UP001596473"/>
    </source>
</evidence>
<dbReference type="PANTHER" id="PTHR43531:SF11">
    <property type="entry name" value="METHYL-ACCEPTING CHEMOTAXIS PROTEIN 3"/>
    <property type="match status" value="1"/>
</dbReference>
<keyword evidence="5" id="KW-1133">Transmembrane helix</keyword>
<keyword evidence="4" id="KW-0175">Coiled coil</keyword>
<feature type="coiled-coil region" evidence="4">
    <location>
        <begin position="460"/>
        <end position="487"/>
    </location>
</feature>
<keyword evidence="5" id="KW-0812">Transmembrane</keyword>
<dbReference type="Proteomes" id="UP001596473">
    <property type="component" value="Unassembled WGS sequence"/>
</dbReference>
<keyword evidence="1" id="KW-0145">Chemotaxis</keyword>
<keyword evidence="8" id="KW-1185">Reference proteome</keyword>
<feature type="transmembrane region" description="Helical" evidence="5">
    <location>
        <begin position="190"/>
        <end position="213"/>
    </location>
</feature>
<dbReference type="InterPro" id="IPR004090">
    <property type="entry name" value="Chemotax_Me-accpt_rcpt"/>
</dbReference>
<evidence type="ECO:0000313" key="7">
    <source>
        <dbReference type="EMBL" id="MFC7418640.1"/>
    </source>
</evidence>
<dbReference type="SMART" id="SM00283">
    <property type="entry name" value="MA"/>
    <property type="match status" value="1"/>
</dbReference>
<comment type="similarity">
    <text evidence="2">Belongs to the methyl-accepting chemotaxis (MCP) protein family.</text>
</comment>
<dbReference type="InterPro" id="IPR051310">
    <property type="entry name" value="MCP_chemotaxis"/>
</dbReference>
<dbReference type="EMBL" id="JBHTBQ010000004">
    <property type="protein sequence ID" value="MFC7418640.1"/>
    <property type="molecule type" value="Genomic_DNA"/>
</dbReference>
<proteinExistence type="inferred from homology"/>
<name>A0ABW2QUL8_9NEIS</name>
<dbReference type="PRINTS" id="PR00260">
    <property type="entry name" value="CHEMTRNSDUCR"/>
</dbReference>
<comment type="caution">
    <text evidence="7">The sequence shown here is derived from an EMBL/GenBank/DDBJ whole genome shotgun (WGS) entry which is preliminary data.</text>
</comment>
<dbReference type="InterPro" id="IPR004089">
    <property type="entry name" value="MCPsignal_dom"/>
</dbReference>
<dbReference type="PANTHER" id="PTHR43531">
    <property type="entry name" value="PROTEIN ICFG"/>
    <property type="match status" value="1"/>
</dbReference>
<feature type="domain" description="Methyl-accepting transducer" evidence="6">
    <location>
        <begin position="274"/>
        <end position="489"/>
    </location>
</feature>
<evidence type="ECO:0000259" key="6">
    <source>
        <dbReference type="PROSITE" id="PS50111"/>
    </source>
</evidence>
<dbReference type="Gene3D" id="1.10.287.950">
    <property type="entry name" value="Methyl-accepting chemotaxis protein"/>
    <property type="match status" value="1"/>
</dbReference>
<evidence type="ECO:0000256" key="2">
    <source>
        <dbReference type="ARBA" id="ARBA00029447"/>
    </source>
</evidence>
<keyword evidence="5" id="KW-0472">Membrane</keyword>
<dbReference type="Pfam" id="PF00015">
    <property type="entry name" value="MCPsignal"/>
    <property type="match status" value="1"/>
</dbReference>